<dbReference type="GO" id="GO:0016279">
    <property type="term" value="F:protein-lysine N-methyltransferase activity"/>
    <property type="evidence" value="ECO:0007669"/>
    <property type="project" value="InterPro"/>
</dbReference>
<dbReference type="InterPro" id="IPR026170">
    <property type="entry name" value="FAM173A/B"/>
</dbReference>
<evidence type="ECO:0000256" key="2">
    <source>
        <dbReference type="ARBA" id="ARBA00022679"/>
    </source>
</evidence>
<sequence length="184" mass="21181">MLVPLIVIFGLLLLCSMAYAGYSAAPWVPTWKKDALRMLRLAAVQSGEKVVDLGCGDGKILFLAANIFHAQSRGVDIGIPQYIHAQIWRWFQPRRRDIHIRFGDLFRFDIRDADVVIVYLLPKCYDRLLQKFEKELAPGTRVIVQAWPLPRWKPVTVDRPTPRDLPLYVYRVPSPNSSSVHDRE</sequence>
<dbReference type="PANTHER" id="PTHR13610">
    <property type="entry name" value="METHYLTRANSFERASE DOMAIN-CONTAINING PROTEIN"/>
    <property type="match status" value="1"/>
</dbReference>
<dbReference type="GO" id="GO:0032259">
    <property type="term" value="P:methylation"/>
    <property type="evidence" value="ECO:0007669"/>
    <property type="project" value="UniProtKB-KW"/>
</dbReference>
<keyword evidence="1" id="KW-0489">Methyltransferase</keyword>
<evidence type="ECO:0000256" key="4">
    <source>
        <dbReference type="SAM" id="SignalP"/>
    </source>
</evidence>
<dbReference type="Proteomes" id="UP000177165">
    <property type="component" value="Unassembled WGS sequence"/>
</dbReference>
<dbReference type="AlphaFoldDB" id="A0A1G2AQU2"/>
<organism evidence="5 6">
    <name type="scientific">Candidatus Kerfeldbacteria bacterium RIFCSPHIGHO2_02_FULL_42_14</name>
    <dbReference type="NCBI Taxonomy" id="1798540"/>
    <lineage>
        <taxon>Bacteria</taxon>
        <taxon>Candidatus Kerfeldiibacteriota</taxon>
    </lineage>
</organism>
<reference evidence="5 6" key="1">
    <citation type="journal article" date="2016" name="Nat. Commun.">
        <title>Thousands of microbial genomes shed light on interconnected biogeochemical processes in an aquifer system.</title>
        <authorList>
            <person name="Anantharaman K."/>
            <person name="Brown C.T."/>
            <person name="Hug L.A."/>
            <person name="Sharon I."/>
            <person name="Castelle C.J."/>
            <person name="Probst A.J."/>
            <person name="Thomas B.C."/>
            <person name="Singh A."/>
            <person name="Wilkins M.J."/>
            <person name="Karaoz U."/>
            <person name="Brodie E.L."/>
            <person name="Williams K.H."/>
            <person name="Hubbard S.S."/>
            <person name="Banfield J.F."/>
        </authorList>
    </citation>
    <scope>NUCLEOTIDE SEQUENCE [LARGE SCALE GENOMIC DNA]</scope>
</reference>
<keyword evidence="4" id="KW-0732">Signal</keyword>
<dbReference type="Pfam" id="PF07021">
    <property type="entry name" value="MetW"/>
    <property type="match status" value="1"/>
</dbReference>
<accession>A0A1G2AQU2</accession>
<dbReference type="STRING" id="1798540.A3B74_00290"/>
<feature type="chain" id="PRO_5009581937" description="Methyltransferase domain-containing protein" evidence="4">
    <location>
        <begin position="21"/>
        <end position="184"/>
    </location>
</feature>
<dbReference type="PANTHER" id="PTHR13610:SF11">
    <property type="entry name" value="METHYLTRANSFERASE DOMAIN-CONTAINING PROTEIN"/>
    <property type="match status" value="1"/>
</dbReference>
<dbReference type="EMBL" id="MHKB01000009">
    <property type="protein sequence ID" value="OGY79278.1"/>
    <property type="molecule type" value="Genomic_DNA"/>
</dbReference>
<feature type="signal peptide" evidence="4">
    <location>
        <begin position="1"/>
        <end position="20"/>
    </location>
</feature>
<protein>
    <recommendedName>
        <fullName evidence="7">Methyltransferase domain-containing protein</fullName>
    </recommendedName>
</protein>
<proteinExistence type="predicted"/>
<evidence type="ECO:0000313" key="6">
    <source>
        <dbReference type="Proteomes" id="UP000177165"/>
    </source>
</evidence>
<evidence type="ECO:0000313" key="5">
    <source>
        <dbReference type="EMBL" id="OGY79278.1"/>
    </source>
</evidence>
<gene>
    <name evidence="5" type="ORF">A3B74_00290</name>
</gene>
<evidence type="ECO:0000256" key="3">
    <source>
        <dbReference type="ARBA" id="ARBA00022691"/>
    </source>
</evidence>
<dbReference type="CDD" id="cd02440">
    <property type="entry name" value="AdoMet_MTases"/>
    <property type="match status" value="1"/>
</dbReference>
<comment type="caution">
    <text evidence="5">The sequence shown here is derived from an EMBL/GenBank/DDBJ whole genome shotgun (WGS) entry which is preliminary data.</text>
</comment>
<dbReference type="InterPro" id="IPR029063">
    <property type="entry name" value="SAM-dependent_MTases_sf"/>
</dbReference>
<evidence type="ECO:0000256" key="1">
    <source>
        <dbReference type="ARBA" id="ARBA00022603"/>
    </source>
</evidence>
<evidence type="ECO:0008006" key="7">
    <source>
        <dbReference type="Google" id="ProtNLM"/>
    </source>
</evidence>
<dbReference type="Gene3D" id="3.40.50.150">
    <property type="entry name" value="Vaccinia Virus protein VP39"/>
    <property type="match status" value="1"/>
</dbReference>
<dbReference type="InterPro" id="IPR010743">
    <property type="entry name" value="Methionine_synth_MetW"/>
</dbReference>
<name>A0A1G2AQU2_9BACT</name>
<keyword evidence="3" id="KW-0949">S-adenosyl-L-methionine</keyword>
<keyword evidence="2" id="KW-0808">Transferase</keyword>
<dbReference type="SUPFAM" id="SSF53335">
    <property type="entry name" value="S-adenosyl-L-methionine-dependent methyltransferases"/>
    <property type="match status" value="1"/>
</dbReference>